<evidence type="ECO:0000313" key="2">
    <source>
        <dbReference type="Proteomes" id="UP001321486"/>
    </source>
</evidence>
<evidence type="ECO:0008006" key="3">
    <source>
        <dbReference type="Google" id="ProtNLM"/>
    </source>
</evidence>
<dbReference type="InterPro" id="IPR011013">
    <property type="entry name" value="Gal_mutarotase_sf_dom"/>
</dbReference>
<evidence type="ECO:0000313" key="1">
    <source>
        <dbReference type="EMBL" id="BDZ48842.1"/>
    </source>
</evidence>
<dbReference type="Gene3D" id="2.70.98.10">
    <property type="match status" value="1"/>
</dbReference>
<dbReference type="Proteomes" id="UP001321486">
    <property type="component" value="Chromosome"/>
</dbReference>
<accession>A0ABN6XY40</accession>
<sequence length="317" mass="34356">MAVTESVVLLESDRIRVEVDLGRGAEIAGIHDLGTGVDILMTTPWASAAREMRPVKLAADPRASEAEWTASYGGGWQTLVPHAGEPEEVDGVVRHYHGEGSAVAWELDGATEDEVRGHLELETVPLRIDRTVSLAGAAVTVTDVLTNVANQPLAYDYQSHPAFGAPFLDADCRIELDAERYLPDPRFDLGELAPGVAVDWPRAASHGVAVDLAAVPAPDSGVFRFGWLEDFATRSVRIANPRLGLAATLEWDEDDRDRAWFWLDAGSRASPPWDGRGYVLAIEPSTRATVRDRAAPRLAAGSTRTFTTRMTISTTHP</sequence>
<reference evidence="2" key="1">
    <citation type="journal article" date="2019" name="Int. J. Syst. Evol. Microbiol.">
        <title>The Global Catalogue of Microorganisms (GCM) 10K type strain sequencing project: providing services to taxonomists for standard genome sequencing and annotation.</title>
        <authorList>
            <consortium name="The Broad Institute Genomics Platform"/>
            <consortium name="The Broad Institute Genome Sequencing Center for Infectious Disease"/>
            <person name="Wu L."/>
            <person name="Ma J."/>
        </authorList>
    </citation>
    <scope>NUCLEOTIDE SEQUENCE [LARGE SCALE GENOMIC DNA]</scope>
    <source>
        <strain evidence="2">NBRC 108728</strain>
    </source>
</reference>
<keyword evidence="2" id="KW-1185">Reference proteome</keyword>
<dbReference type="InterPro" id="IPR027839">
    <property type="entry name" value="DUF4432"/>
</dbReference>
<gene>
    <name evidence="1" type="ORF">GCM10025867_10830</name>
</gene>
<protein>
    <recommendedName>
        <fullName evidence="3">DUF4432 family protein</fullName>
    </recommendedName>
</protein>
<dbReference type="InterPro" id="IPR014718">
    <property type="entry name" value="GH-type_carb-bd"/>
</dbReference>
<proteinExistence type="predicted"/>
<dbReference type="Pfam" id="PF14486">
    <property type="entry name" value="DUF4432"/>
    <property type="match status" value="1"/>
</dbReference>
<organism evidence="1 2">
    <name type="scientific">Frondihabitans sucicola</name>
    <dbReference type="NCBI Taxonomy" id="1268041"/>
    <lineage>
        <taxon>Bacteria</taxon>
        <taxon>Bacillati</taxon>
        <taxon>Actinomycetota</taxon>
        <taxon>Actinomycetes</taxon>
        <taxon>Micrococcales</taxon>
        <taxon>Microbacteriaceae</taxon>
        <taxon>Frondihabitans</taxon>
    </lineage>
</organism>
<dbReference type="EMBL" id="AP027732">
    <property type="protein sequence ID" value="BDZ48842.1"/>
    <property type="molecule type" value="Genomic_DNA"/>
</dbReference>
<dbReference type="SUPFAM" id="SSF74650">
    <property type="entry name" value="Galactose mutarotase-like"/>
    <property type="match status" value="1"/>
</dbReference>
<name>A0ABN6XY40_9MICO</name>
<dbReference type="RefSeq" id="WP_286345751.1">
    <property type="nucleotide sequence ID" value="NZ_AP027732.1"/>
</dbReference>